<evidence type="ECO:0000313" key="7">
    <source>
        <dbReference type="EMBL" id="GBG31106.1"/>
    </source>
</evidence>
<proteinExistence type="inferred from homology"/>
<dbReference type="Gene3D" id="3.40.50.300">
    <property type="entry name" value="P-loop containing nucleotide triphosphate hydrolases"/>
    <property type="match status" value="1"/>
</dbReference>
<dbReference type="InterPro" id="IPR018247">
    <property type="entry name" value="EF_Hand_1_Ca_BS"/>
</dbReference>
<dbReference type="PROSITE" id="PS00018">
    <property type="entry name" value="EF_HAND_1"/>
    <property type="match status" value="1"/>
</dbReference>
<protein>
    <submittedName>
        <fullName evidence="7">AFG1-like ATPase</fullName>
    </submittedName>
</protein>
<evidence type="ECO:0000256" key="1">
    <source>
        <dbReference type="ARBA" id="ARBA00010322"/>
    </source>
</evidence>
<dbReference type="Gene3D" id="1.10.238.10">
    <property type="entry name" value="EF-hand"/>
    <property type="match status" value="1"/>
</dbReference>
<evidence type="ECO:0000256" key="5">
    <source>
        <dbReference type="SAM" id="MobiDB-lite"/>
    </source>
</evidence>
<dbReference type="InterPro" id="IPR011992">
    <property type="entry name" value="EF-hand-dom_pair"/>
</dbReference>
<dbReference type="Pfam" id="PF03969">
    <property type="entry name" value="AFG1_ATPase"/>
    <property type="match status" value="2"/>
</dbReference>
<dbReference type="GO" id="GO:0016887">
    <property type="term" value="F:ATP hydrolysis activity"/>
    <property type="evidence" value="ECO:0007669"/>
    <property type="project" value="InterPro"/>
</dbReference>
<sequence length="625" mass="70031">MLARGALGARGGLAAAVAAGRAQTAWTRALSGGAVTALYESRVEKGIINDDPSQRVACAHLDRVYEDVLAFEEGRHERLDMWKRERRAAIEADAKAAEEEQAKSSGWFAKLFGKTRHEGGAAGAAKAEAAKREEQAARSKLNAVKAIEAPQSLYMYGGPGSGKTYTMHLLYDVLEIPGKRRVHFHEFMLQVHRMLHSLQQRGFKSDEMIERCVDALYEEGWVLCFDEFQVTDIADAMIIRRLFDSLLARGVVVVATSNRAPSELYKNGIQRDLFVPFIEDVEKNWEVVNVQSETDYRMVTLEALDKKKKKKKQQQREQEKDGGEAGKSKKDDEEDDTKVYFTTSGGVGGAAQFERLFDSYTKGNVLQNSSLSVQGRKIKIPEAARNEDVARFSFDDLCGKPMGAADYYAIASTFHTIFVDQVPVMRLNMINQIRRFITMIDTFYDQNVVVVIGAEAPMGKLLDRGDVMGEDDSSKIADQIQEVDIIGDAAYVPARSNIDEIFAFDRTLSRLHEMQRADYLQRGRERAKQGSSPVRFLSQFEHESLSKGDIGALWDRYDLNGDGVIDNKELKAILTDITLFRSGHRHVPEEVYSATRQALAPQGDEVISKDDFYAYFSKYGLSTRG</sequence>
<name>A0A2R5GJN6_9STRA</name>
<comment type="caution">
    <text evidence="7">The sequence shown here is derived from an EMBL/GenBank/DDBJ whole genome shotgun (WGS) entry which is preliminary data.</text>
</comment>
<reference evidence="7 8" key="1">
    <citation type="submission" date="2017-12" db="EMBL/GenBank/DDBJ databases">
        <title>Sequencing, de novo assembly and annotation of complete genome of a new Thraustochytrid species, strain FCC1311.</title>
        <authorList>
            <person name="Sedici K."/>
            <person name="Godart F."/>
            <person name="Aiese Cigliano R."/>
            <person name="Sanseverino W."/>
            <person name="Barakat M."/>
            <person name="Ortet P."/>
            <person name="Marechal E."/>
            <person name="Cagnac O."/>
            <person name="Amato A."/>
        </authorList>
    </citation>
    <scope>NUCLEOTIDE SEQUENCE [LARGE SCALE GENOMIC DNA]</scope>
</reference>
<dbReference type="SUPFAM" id="SSF52540">
    <property type="entry name" value="P-loop containing nucleoside triphosphate hydrolases"/>
    <property type="match status" value="1"/>
</dbReference>
<feature type="domain" description="EF-hand" evidence="6">
    <location>
        <begin position="545"/>
        <end position="580"/>
    </location>
</feature>
<dbReference type="InterPro" id="IPR027417">
    <property type="entry name" value="P-loop_NTPase"/>
</dbReference>
<feature type="compositionally biased region" description="Basic and acidic residues" evidence="5">
    <location>
        <begin position="314"/>
        <end position="331"/>
    </location>
</feature>
<dbReference type="EMBL" id="BEYU01000091">
    <property type="protein sequence ID" value="GBG31106.1"/>
    <property type="molecule type" value="Genomic_DNA"/>
</dbReference>
<dbReference type="InParanoid" id="A0A2R5GJN6"/>
<evidence type="ECO:0000256" key="3">
    <source>
        <dbReference type="ARBA" id="ARBA00022837"/>
    </source>
</evidence>
<dbReference type="InterPro" id="IPR002048">
    <property type="entry name" value="EF_hand_dom"/>
</dbReference>
<dbReference type="SMART" id="SM00054">
    <property type="entry name" value="EFh"/>
    <property type="match status" value="1"/>
</dbReference>
<dbReference type="GO" id="GO:0005524">
    <property type="term" value="F:ATP binding"/>
    <property type="evidence" value="ECO:0007669"/>
    <property type="project" value="UniProtKB-KW"/>
</dbReference>
<comment type="similarity">
    <text evidence="1">Belongs to the AFG1 ATPase family.</text>
</comment>
<organism evidence="7 8">
    <name type="scientific">Hondaea fermentalgiana</name>
    <dbReference type="NCBI Taxonomy" id="2315210"/>
    <lineage>
        <taxon>Eukaryota</taxon>
        <taxon>Sar</taxon>
        <taxon>Stramenopiles</taxon>
        <taxon>Bigyra</taxon>
        <taxon>Labyrinthulomycetes</taxon>
        <taxon>Thraustochytrida</taxon>
        <taxon>Thraustochytriidae</taxon>
        <taxon>Hondaea</taxon>
    </lineage>
</organism>
<keyword evidence="4" id="KW-0067">ATP-binding</keyword>
<feature type="region of interest" description="Disordered" evidence="5">
    <location>
        <begin position="307"/>
        <end position="337"/>
    </location>
</feature>
<gene>
    <name evidence="7" type="ORF">FCC1311_073272</name>
</gene>
<dbReference type="PROSITE" id="PS50222">
    <property type="entry name" value="EF_HAND_2"/>
    <property type="match status" value="1"/>
</dbReference>
<dbReference type="Proteomes" id="UP000241890">
    <property type="component" value="Unassembled WGS sequence"/>
</dbReference>
<evidence type="ECO:0000256" key="4">
    <source>
        <dbReference type="ARBA" id="ARBA00022840"/>
    </source>
</evidence>
<dbReference type="GO" id="GO:0005739">
    <property type="term" value="C:mitochondrion"/>
    <property type="evidence" value="ECO:0007669"/>
    <property type="project" value="TreeGrafter"/>
</dbReference>
<keyword evidence="2" id="KW-0547">Nucleotide-binding</keyword>
<dbReference type="SUPFAM" id="SSF47473">
    <property type="entry name" value="EF-hand"/>
    <property type="match status" value="1"/>
</dbReference>
<keyword evidence="8" id="KW-1185">Reference proteome</keyword>
<dbReference type="AlphaFoldDB" id="A0A2R5GJN6"/>
<dbReference type="GO" id="GO:0005509">
    <property type="term" value="F:calcium ion binding"/>
    <property type="evidence" value="ECO:0007669"/>
    <property type="project" value="InterPro"/>
</dbReference>
<dbReference type="NCBIfam" id="NF040713">
    <property type="entry name" value="ZapE"/>
    <property type="match status" value="1"/>
</dbReference>
<dbReference type="InterPro" id="IPR005654">
    <property type="entry name" value="ATPase_AFG1-like"/>
</dbReference>
<keyword evidence="3" id="KW-0106">Calcium</keyword>
<dbReference type="PANTHER" id="PTHR12169">
    <property type="entry name" value="ATPASE N2B"/>
    <property type="match status" value="1"/>
</dbReference>
<evidence type="ECO:0000256" key="2">
    <source>
        <dbReference type="ARBA" id="ARBA00022741"/>
    </source>
</evidence>
<evidence type="ECO:0000259" key="6">
    <source>
        <dbReference type="PROSITE" id="PS50222"/>
    </source>
</evidence>
<accession>A0A2R5GJN6</accession>
<evidence type="ECO:0000313" key="8">
    <source>
        <dbReference type="Proteomes" id="UP000241890"/>
    </source>
</evidence>
<dbReference type="OrthoDB" id="548867at2759"/>
<dbReference type="PANTHER" id="PTHR12169:SF6">
    <property type="entry name" value="AFG1-LIKE ATPASE"/>
    <property type="match status" value="1"/>
</dbReference>